<evidence type="ECO:0000313" key="4">
    <source>
        <dbReference type="EMBL" id="MBA2891866.1"/>
    </source>
</evidence>
<dbReference type="Gene3D" id="3.40.50.1000">
    <property type="entry name" value="HAD superfamily/HAD-like"/>
    <property type="match status" value="1"/>
</dbReference>
<dbReference type="InterPro" id="IPR023214">
    <property type="entry name" value="HAD_sf"/>
</dbReference>
<name>A0A7W0HQS1_9ACTN</name>
<protein>
    <submittedName>
        <fullName evidence="4">Putative hydrolase of the HAD superfamily</fullName>
    </submittedName>
</protein>
<dbReference type="InterPro" id="IPR006439">
    <property type="entry name" value="HAD-SF_hydro_IA"/>
</dbReference>
<dbReference type="SFLD" id="SFLDG01129">
    <property type="entry name" value="C1.5:_HAD__Beta-PGM__Phosphata"/>
    <property type="match status" value="1"/>
</dbReference>
<proteinExistence type="predicted"/>
<comment type="cofactor">
    <cofactor evidence="1">
        <name>Mg(2+)</name>
        <dbReference type="ChEBI" id="CHEBI:18420"/>
    </cofactor>
</comment>
<organism evidence="4 5">
    <name type="scientific">Nonomuraea soli</name>
    <dbReference type="NCBI Taxonomy" id="1032476"/>
    <lineage>
        <taxon>Bacteria</taxon>
        <taxon>Bacillati</taxon>
        <taxon>Actinomycetota</taxon>
        <taxon>Actinomycetes</taxon>
        <taxon>Streptosporangiales</taxon>
        <taxon>Streptosporangiaceae</taxon>
        <taxon>Nonomuraea</taxon>
    </lineage>
</organism>
<evidence type="ECO:0000256" key="1">
    <source>
        <dbReference type="ARBA" id="ARBA00001946"/>
    </source>
</evidence>
<reference evidence="4 5" key="1">
    <citation type="submission" date="2020-07" db="EMBL/GenBank/DDBJ databases">
        <title>Genomic Encyclopedia of Type Strains, Phase IV (KMG-IV): sequencing the most valuable type-strain genomes for metagenomic binning, comparative biology and taxonomic classification.</title>
        <authorList>
            <person name="Goeker M."/>
        </authorList>
    </citation>
    <scope>NUCLEOTIDE SEQUENCE [LARGE SCALE GENOMIC DNA]</scope>
    <source>
        <strain evidence="4 5">DSM 45533</strain>
    </source>
</reference>
<evidence type="ECO:0000313" key="5">
    <source>
        <dbReference type="Proteomes" id="UP000530928"/>
    </source>
</evidence>
<keyword evidence="3" id="KW-0460">Magnesium</keyword>
<dbReference type="NCBIfam" id="TIGR01549">
    <property type="entry name" value="HAD-SF-IA-v1"/>
    <property type="match status" value="1"/>
</dbReference>
<dbReference type="RefSeq" id="WP_181610621.1">
    <property type="nucleotide sequence ID" value="NZ_BAABAM010000002.1"/>
</dbReference>
<dbReference type="GO" id="GO:0044281">
    <property type="term" value="P:small molecule metabolic process"/>
    <property type="evidence" value="ECO:0007669"/>
    <property type="project" value="UniProtKB-ARBA"/>
</dbReference>
<evidence type="ECO:0000256" key="3">
    <source>
        <dbReference type="ARBA" id="ARBA00022842"/>
    </source>
</evidence>
<keyword evidence="5" id="KW-1185">Reference proteome</keyword>
<dbReference type="PRINTS" id="PR00413">
    <property type="entry name" value="HADHALOGNASE"/>
</dbReference>
<dbReference type="Gene3D" id="1.20.120.710">
    <property type="entry name" value="Haloacid dehalogenase hydrolase-like domain"/>
    <property type="match status" value="1"/>
</dbReference>
<dbReference type="Pfam" id="PF00702">
    <property type="entry name" value="Hydrolase"/>
    <property type="match status" value="1"/>
</dbReference>
<dbReference type="PANTHER" id="PTHR46470:SF4">
    <property type="entry name" value="5-AMINO-6-(5-PHOSPHO-D-RIBITYLAMINO)URACIL PHOSPHATASE YIGB"/>
    <property type="match status" value="1"/>
</dbReference>
<dbReference type="InterPro" id="IPR036412">
    <property type="entry name" value="HAD-like_sf"/>
</dbReference>
<dbReference type="GO" id="GO:0016787">
    <property type="term" value="F:hydrolase activity"/>
    <property type="evidence" value="ECO:0007669"/>
    <property type="project" value="UniProtKB-KW"/>
</dbReference>
<dbReference type="InterPro" id="IPR051400">
    <property type="entry name" value="HAD-like_hydrolase"/>
</dbReference>
<gene>
    <name evidence="4" type="ORF">HNR30_003207</name>
</gene>
<dbReference type="EMBL" id="JACDUR010000003">
    <property type="protein sequence ID" value="MBA2891866.1"/>
    <property type="molecule type" value="Genomic_DNA"/>
</dbReference>
<evidence type="ECO:0000256" key="2">
    <source>
        <dbReference type="ARBA" id="ARBA00022801"/>
    </source>
</evidence>
<sequence length="233" mass="26138">MTLKGILFDIDDTIFDYTGSERQRVLRHLADEGLLDRFGSPEQALERWRTIMEEEYARFLAGELAFEEQQLRRVVRFLDEVGVVPDDPAAWFARYAAGRETWWAAFPDAAPVLRELGERFVLGVVSNSALDHQLRKLRAIGLVDHFGEAIVCSQEHGCAKPDPTIFLAGCAKLGLEPYETAYVGDKYDVDAIGARDAGLTAFWLDRNRSGTPPVDGIRVIHSLTELLDVTSRL</sequence>
<dbReference type="AlphaFoldDB" id="A0A7W0HQS1"/>
<comment type="caution">
    <text evidence="4">The sequence shown here is derived from an EMBL/GenBank/DDBJ whole genome shotgun (WGS) entry which is preliminary data.</text>
</comment>
<dbReference type="SUPFAM" id="SSF56784">
    <property type="entry name" value="HAD-like"/>
    <property type="match status" value="1"/>
</dbReference>
<dbReference type="PANTHER" id="PTHR46470">
    <property type="entry name" value="N-ACYLNEURAMINATE-9-PHOSPHATASE"/>
    <property type="match status" value="1"/>
</dbReference>
<accession>A0A7W0HQS1</accession>
<keyword evidence="2 4" id="KW-0378">Hydrolase</keyword>
<dbReference type="Proteomes" id="UP000530928">
    <property type="component" value="Unassembled WGS sequence"/>
</dbReference>
<dbReference type="SFLD" id="SFLDS00003">
    <property type="entry name" value="Haloacid_Dehalogenase"/>
    <property type="match status" value="1"/>
</dbReference>